<dbReference type="OrthoDB" id="5343383at2759"/>
<proteinExistence type="predicted"/>
<evidence type="ECO:0000313" key="1">
    <source>
        <dbReference type="EMBL" id="KAJ4409820.1"/>
    </source>
</evidence>
<comment type="caution">
    <text evidence="1">The sequence shown here is derived from an EMBL/GenBank/DDBJ whole genome shotgun (WGS) entry which is preliminary data.</text>
</comment>
<reference evidence="1" key="1">
    <citation type="submission" date="2022-10" db="EMBL/GenBank/DDBJ databases">
        <title>Tapping the CABI collections for fungal endophytes: first genome assemblies for Collariella, Neodidymelliopsis, Ascochyta clinopodiicola, Didymella pomorum, Didymosphaeria variabile, Neocosmospora piperis and Neocucurbitaria cava.</title>
        <authorList>
            <person name="Hill R."/>
        </authorList>
    </citation>
    <scope>NUCLEOTIDE SEQUENCE</scope>
    <source>
        <strain evidence="1">IMI 355091</strain>
    </source>
</reference>
<accession>A0A9W8ZIQ7</accession>
<dbReference type="EMBL" id="JAPEVA010000010">
    <property type="protein sequence ID" value="KAJ4409820.1"/>
    <property type="molecule type" value="Genomic_DNA"/>
</dbReference>
<dbReference type="Proteomes" id="UP001140510">
    <property type="component" value="Unassembled WGS sequence"/>
</dbReference>
<name>A0A9W8ZIQ7_9PLEO</name>
<gene>
    <name evidence="1" type="ORF">N0V91_002295</name>
</gene>
<dbReference type="AlphaFoldDB" id="A0A9W8ZIQ7"/>
<protein>
    <submittedName>
        <fullName evidence="1">Uncharacterized protein</fullName>
    </submittedName>
</protein>
<sequence>MTNPPWPRLSRNELVTIIGDYYKFLVKFHIPESSLKFPPPGGWPSITLETTKGFPRSPLVIDLLKHLPYIDEKHAGQMITHINYKCDVADYSTMAPEQWAKDKQWQADSVKEWIEELQEEKREEFPDEDEEEGYLWYRDEDRDKSADGEENWYDGDEEVDMQMENMIVLANGYESFGLNVILDAFKGEIHEDQIRASGLTGMMCVEDYFEKLKSRLEQLVMVPVPGDAKHEGELWDNRKAIPVDAFDDSMTFDEDEDVRECQKIYKSFGWPGEAYRKKEAVAAIQAYWRHAMARDQAE</sequence>
<dbReference type="PROSITE" id="PS50096">
    <property type="entry name" value="IQ"/>
    <property type="match status" value="1"/>
</dbReference>
<organism evidence="1 2">
    <name type="scientific">Didymella pomorum</name>
    <dbReference type="NCBI Taxonomy" id="749634"/>
    <lineage>
        <taxon>Eukaryota</taxon>
        <taxon>Fungi</taxon>
        <taxon>Dikarya</taxon>
        <taxon>Ascomycota</taxon>
        <taxon>Pezizomycotina</taxon>
        <taxon>Dothideomycetes</taxon>
        <taxon>Pleosporomycetidae</taxon>
        <taxon>Pleosporales</taxon>
        <taxon>Pleosporineae</taxon>
        <taxon>Didymellaceae</taxon>
        <taxon>Didymella</taxon>
    </lineage>
</organism>
<keyword evidence="2" id="KW-1185">Reference proteome</keyword>
<evidence type="ECO:0000313" key="2">
    <source>
        <dbReference type="Proteomes" id="UP001140510"/>
    </source>
</evidence>